<dbReference type="Proteomes" id="UP000315730">
    <property type="component" value="Unassembled WGS sequence"/>
</dbReference>
<feature type="region of interest" description="Disordered" evidence="4">
    <location>
        <begin position="332"/>
        <end position="424"/>
    </location>
</feature>
<evidence type="ECO:0000313" key="7">
    <source>
        <dbReference type="EMBL" id="GEC97854.1"/>
    </source>
</evidence>
<dbReference type="RefSeq" id="WP_141268372.1">
    <property type="nucleotide sequence ID" value="NZ_BJNW01000001.1"/>
</dbReference>
<dbReference type="Pfam" id="PF07730">
    <property type="entry name" value="HisKA_3"/>
    <property type="match status" value="1"/>
</dbReference>
<feature type="transmembrane region" description="Helical" evidence="5">
    <location>
        <begin position="79"/>
        <end position="98"/>
    </location>
</feature>
<protein>
    <recommendedName>
        <fullName evidence="6">Signal transduction histidine kinase subgroup 3 dimerisation and phosphoacceptor domain-containing protein</fullName>
    </recommendedName>
</protein>
<dbReference type="Gene3D" id="3.30.565.10">
    <property type="entry name" value="Histidine kinase-like ATPase, C-terminal domain"/>
    <property type="match status" value="1"/>
</dbReference>
<keyword evidence="1" id="KW-0808">Transferase</keyword>
<evidence type="ECO:0000256" key="5">
    <source>
        <dbReference type="SAM" id="Phobius"/>
    </source>
</evidence>
<sequence length="446" mass="47759">MSAATRTAPRPRTEEPEHHWSDLLFATVWLVFLVMPAAALLQSDESVWATALGLLGLVLFAGLYTLSWIRQILVPRLSVLGNAVLWCVVLLVPLTLLLPASPWGMTYTAPFFVAVCAFRLPLRQGILASLLIEVAALVPLLMLLPREQWFWPLFGLVLPGPIILLSRFAVERSETHERLARELAVSRQREAVGRDVHDILGHSLTVITVKTQLAQRLVETDPQRAVAELNDVLALSREALTDVRSTVGRLRDLDLGVELVQARAALRAAGITPHLPSSVPPLDAVTRSVFAWILREAVTNVVRHSGAAHCRVTVTGSSLRIADDGARAAGALTHHSARTDTVARPGGEAPSTSPPRPDDAAADVPDRASVGHVGPDSPRPVRAGDRGEAASSCSGPEASTGGGAAEPELREGNGIRGMKERARAAGCEVTVARDPRGGTIVEVRRA</sequence>
<dbReference type="EMBL" id="BJNW01000001">
    <property type="protein sequence ID" value="GEC97854.1"/>
    <property type="molecule type" value="Genomic_DNA"/>
</dbReference>
<proteinExistence type="predicted"/>
<evidence type="ECO:0000256" key="4">
    <source>
        <dbReference type="SAM" id="MobiDB-lite"/>
    </source>
</evidence>
<dbReference type="OrthoDB" id="5241784at2"/>
<feature type="transmembrane region" description="Helical" evidence="5">
    <location>
        <begin position="20"/>
        <end position="41"/>
    </location>
</feature>
<keyword evidence="5" id="KW-1133">Transmembrane helix</keyword>
<feature type="compositionally biased region" description="Basic and acidic residues" evidence="4">
    <location>
        <begin position="407"/>
        <end position="423"/>
    </location>
</feature>
<dbReference type="GO" id="GO:0016020">
    <property type="term" value="C:membrane"/>
    <property type="evidence" value="ECO:0007669"/>
    <property type="project" value="InterPro"/>
</dbReference>
<dbReference type="PANTHER" id="PTHR24421:SF63">
    <property type="entry name" value="SENSOR HISTIDINE KINASE DESK"/>
    <property type="match status" value="1"/>
</dbReference>
<reference evidence="7 8" key="1">
    <citation type="submission" date="2019-06" db="EMBL/GenBank/DDBJ databases">
        <title>Whole genome shotgun sequence of Kocuria varians NBRC 15358.</title>
        <authorList>
            <person name="Hosoyama A."/>
            <person name="Uohara A."/>
            <person name="Ohji S."/>
            <person name="Ichikawa N."/>
        </authorList>
    </citation>
    <scope>NUCLEOTIDE SEQUENCE [LARGE SCALE GENOMIC DNA]</scope>
    <source>
        <strain evidence="7 8">NBRC 15358</strain>
    </source>
</reference>
<keyword evidence="8" id="KW-1185">Reference proteome</keyword>
<dbReference type="InterPro" id="IPR050482">
    <property type="entry name" value="Sensor_HK_TwoCompSys"/>
</dbReference>
<feature type="transmembrane region" description="Helical" evidence="5">
    <location>
        <begin position="47"/>
        <end position="67"/>
    </location>
</feature>
<feature type="domain" description="Signal transduction histidine kinase subgroup 3 dimerisation and phosphoacceptor" evidence="6">
    <location>
        <begin position="189"/>
        <end position="253"/>
    </location>
</feature>
<comment type="caution">
    <text evidence="7">The sequence shown here is derived from an EMBL/GenBank/DDBJ whole genome shotgun (WGS) entry which is preliminary data.</text>
</comment>
<dbReference type="InterPro" id="IPR011712">
    <property type="entry name" value="Sig_transdc_His_kin_sub3_dim/P"/>
</dbReference>
<name>A0A4Y4D293_KOCVA</name>
<feature type="transmembrane region" description="Helical" evidence="5">
    <location>
        <begin position="104"/>
        <end position="120"/>
    </location>
</feature>
<dbReference type="InterPro" id="IPR036890">
    <property type="entry name" value="HATPase_C_sf"/>
</dbReference>
<keyword evidence="2" id="KW-0418">Kinase</keyword>
<dbReference type="GO" id="GO:0000155">
    <property type="term" value="F:phosphorelay sensor kinase activity"/>
    <property type="evidence" value="ECO:0007669"/>
    <property type="project" value="InterPro"/>
</dbReference>
<evidence type="ECO:0000256" key="1">
    <source>
        <dbReference type="ARBA" id="ARBA00022679"/>
    </source>
</evidence>
<evidence type="ECO:0000256" key="3">
    <source>
        <dbReference type="ARBA" id="ARBA00023012"/>
    </source>
</evidence>
<evidence type="ECO:0000259" key="6">
    <source>
        <dbReference type="Pfam" id="PF07730"/>
    </source>
</evidence>
<keyword evidence="5" id="KW-0812">Transmembrane</keyword>
<evidence type="ECO:0000313" key="8">
    <source>
        <dbReference type="Proteomes" id="UP000315730"/>
    </source>
</evidence>
<feature type="transmembrane region" description="Helical" evidence="5">
    <location>
        <begin position="150"/>
        <end position="170"/>
    </location>
</feature>
<dbReference type="PANTHER" id="PTHR24421">
    <property type="entry name" value="NITRATE/NITRITE SENSOR PROTEIN NARX-RELATED"/>
    <property type="match status" value="1"/>
</dbReference>
<dbReference type="AlphaFoldDB" id="A0A4Y4D293"/>
<dbReference type="Gene3D" id="1.20.5.1930">
    <property type="match status" value="1"/>
</dbReference>
<gene>
    <name evidence="7" type="ORF">KVA01_00090</name>
</gene>
<dbReference type="STRING" id="1272.GCA_900014985_00136"/>
<evidence type="ECO:0000256" key="2">
    <source>
        <dbReference type="ARBA" id="ARBA00022777"/>
    </source>
</evidence>
<accession>A0A4Y4D293</accession>
<keyword evidence="3" id="KW-0902">Two-component regulatory system</keyword>
<organism evidence="7 8">
    <name type="scientific">Kocuria varians</name>
    <name type="common">Micrococcus varians</name>
    <dbReference type="NCBI Taxonomy" id="1272"/>
    <lineage>
        <taxon>Bacteria</taxon>
        <taxon>Bacillati</taxon>
        <taxon>Actinomycetota</taxon>
        <taxon>Actinomycetes</taxon>
        <taxon>Micrococcales</taxon>
        <taxon>Micrococcaceae</taxon>
        <taxon>Kocuria</taxon>
    </lineage>
</organism>
<feature type="transmembrane region" description="Helical" evidence="5">
    <location>
        <begin position="127"/>
        <end position="144"/>
    </location>
</feature>
<keyword evidence="5" id="KW-0472">Membrane</keyword>
<dbReference type="GO" id="GO:0046983">
    <property type="term" value="F:protein dimerization activity"/>
    <property type="evidence" value="ECO:0007669"/>
    <property type="project" value="InterPro"/>
</dbReference>